<proteinExistence type="predicted"/>
<organism evidence="1 2">
    <name type="scientific">Leuconostoc falkenbergense</name>
    <dbReference type="NCBI Taxonomy" id="2766470"/>
    <lineage>
        <taxon>Bacteria</taxon>
        <taxon>Bacillati</taxon>
        <taxon>Bacillota</taxon>
        <taxon>Bacilli</taxon>
        <taxon>Lactobacillales</taxon>
        <taxon>Lactobacillaceae</taxon>
        <taxon>Leuconostoc</taxon>
    </lineage>
</organism>
<accession>A0ABT7S0D3</accession>
<protein>
    <submittedName>
        <fullName evidence="1">Phage tail protein</fullName>
    </submittedName>
</protein>
<dbReference type="EMBL" id="JAUCAQ010000018">
    <property type="protein sequence ID" value="MDM7647008.1"/>
    <property type="molecule type" value="Genomic_DNA"/>
</dbReference>
<evidence type="ECO:0000313" key="1">
    <source>
        <dbReference type="EMBL" id="MDM7647008.1"/>
    </source>
</evidence>
<dbReference type="Proteomes" id="UP001242903">
    <property type="component" value="Unassembled WGS sequence"/>
</dbReference>
<reference evidence="1 2" key="1">
    <citation type="submission" date="2023-06" db="EMBL/GenBank/DDBJ databases">
        <title>Draft Genome Sequences of lactic acid bacteria strains isolated from fermented milk products.</title>
        <authorList>
            <person name="Elcheninov A.G."/>
            <person name="Klyukina A."/>
            <person name="Zayulina K.S."/>
            <person name="Gavirova L.A."/>
            <person name="Shcherbakova P.A."/>
            <person name="Shestakov A.I."/>
            <person name="Kublanov I.V."/>
            <person name="Kochetkova T.V."/>
        </authorList>
    </citation>
    <scope>NUCLEOTIDE SEQUENCE [LARGE SCALE GENOMIC DNA]</scope>
    <source>
        <strain evidence="1 2">TOM.81</strain>
    </source>
</reference>
<sequence>MLLTGLHAVLLVPYTTRAIDSGLETSKYILLNGSNGGPTQVNIQNLSATQKTEYGGDSAYLVVGSGNGQVSGSFNLLDFPFDKLNDVLGYRTDSEGIAHHGNKTIAPYYAMYVLSHDKDGKAAWLGLPRVQFARGDINPQTNNDNTVTSTDQLTWRGMNRADGDIFIQGSEQKKTTETQFQTALFGKQILTSLDGAGTPSLG</sequence>
<dbReference type="Pfam" id="PF04630">
    <property type="entry name" value="Phage_TTP_1"/>
    <property type="match status" value="1"/>
</dbReference>
<gene>
    <name evidence="1" type="ORF">QUE93_08270</name>
</gene>
<dbReference type="InterPro" id="IPR006724">
    <property type="entry name" value="Phage_TTP"/>
</dbReference>
<name>A0ABT7S0D3_9LACO</name>
<dbReference type="RefSeq" id="WP_289456948.1">
    <property type="nucleotide sequence ID" value="NZ_JAUCAQ010000018.1"/>
</dbReference>
<evidence type="ECO:0000313" key="2">
    <source>
        <dbReference type="Proteomes" id="UP001242903"/>
    </source>
</evidence>
<keyword evidence="2" id="KW-1185">Reference proteome</keyword>
<comment type="caution">
    <text evidence="1">The sequence shown here is derived from an EMBL/GenBank/DDBJ whole genome shotgun (WGS) entry which is preliminary data.</text>
</comment>
<dbReference type="NCBIfam" id="TIGR01603">
    <property type="entry name" value="maj_tail_phi13"/>
    <property type="match status" value="1"/>
</dbReference>
<dbReference type="InterPro" id="IPR006490">
    <property type="entry name" value="Maj_tail_phi13"/>
</dbReference>